<dbReference type="GO" id="GO:0051920">
    <property type="term" value="F:peroxiredoxin activity"/>
    <property type="evidence" value="ECO:0007669"/>
    <property type="project" value="InterPro"/>
</dbReference>
<organism evidence="2">
    <name type="scientific">hydrothermal vent metagenome</name>
    <dbReference type="NCBI Taxonomy" id="652676"/>
    <lineage>
        <taxon>unclassified sequences</taxon>
        <taxon>metagenomes</taxon>
        <taxon>ecological metagenomes</taxon>
    </lineage>
</organism>
<dbReference type="InterPro" id="IPR004675">
    <property type="entry name" value="AhpD_core"/>
</dbReference>
<sequence>MTEFTLHTAETAPDGASPLFEKSIKAFGMVPNLHAVMAESPELLDAYQSAHTLFQASSLSDVERNIVWMAINVQNQCHYCVPAHSAIAKMQGVDDATIEQLRNGEQLSDQRLETLRSFTLEIVRQHGRLDEAQVQAFLDAGFTKRNILDVILGVAQKTMSNYVNHFADTPVDAMFASYAWEPA</sequence>
<proteinExistence type="predicted"/>
<feature type="domain" description="Carboxymuconolactone decarboxylase-like" evidence="1">
    <location>
        <begin position="41"/>
        <end position="101"/>
    </location>
</feature>
<evidence type="ECO:0000313" key="2">
    <source>
        <dbReference type="EMBL" id="VAV88651.1"/>
    </source>
</evidence>
<dbReference type="PANTHER" id="PTHR35446">
    <property type="entry name" value="SI:CH211-175M2.5"/>
    <property type="match status" value="1"/>
</dbReference>
<dbReference type="PANTHER" id="PTHR35446:SF3">
    <property type="entry name" value="CMD DOMAIN-CONTAINING PROTEIN"/>
    <property type="match status" value="1"/>
</dbReference>
<dbReference type="EMBL" id="UOEE01000071">
    <property type="protein sequence ID" value="VAV88651.1"/>
    <property type="molecule type" value="Genomic_DNA"/>
</dbReference>
<name>A0A3B0R976_9ZZZZ</name>
<gene>
    <name evidence="2" type="ORF">MNBD_ALPHA06-351</name>
</gene>
<dbReference type="SUPFAM" id="SSF69118">
    <property type="entry name" value="AhpD-like"/>
    <property type="match status" value="1"/>
</dbReference>
<evidence type="ECO:0000259" key="1">
    <source>
        <dbReference type="Pfam" id="PF02627"/>
    </source>
</evidence>
<dbReference type="InterPro" id="IPR029032">
    <property type="entry name" value="AhpD-like"/>
</dbReference>
<reference evidence="2" key="1">
    <citation type="submission" date="2018-06" db="EMBL/GenBank/DDBJ databases">
        <authorList>
            <person name="Zhirakovskaya E."/>
        </authorList>
    </citation>
    <scope>NUCLEOTIDE SEQUENCE</scope>
</reference>
<dbReference type="Gene3D" id="1.20.1290.10">
    <property type="entry name" value="AhpD-like"/>
    <property type="match status" value="1"/>
</dbReference>
<dbReference type="Pfam" id="PF02627">
    <property type="entry name" value="CMD"/>
    <property type="match status" value="1"/>
</dbReference>
<dbReference type="NCBIfam" id="TIGR00778">
    <property type="entry name" value="ahpD_dom"/>
    <property type="match status" value="1"/>
</dbReference>
<protein>
    <submittedName>
        <fullName evidence="2">Macrophage infectivity potentiator-related protein</fullName>
    </submittedName>
</protein>
<dbReference type="AlphaFoldDB" id="A0A3B0R976"/>
<accession>A0A3B0R976</accession>
<dbReference type="InterPro" id="IPR003779">
    <property type="entry name" value="CMD-like"/>
</dbReference>